<dbReference type="PROSITE" id="PS51257">
    <property type="entry name" value="PROKAR_LIPOPROTEIN"/>
    <property type="match status" value="1"/>
</dbReference>
<accession>A0AAX3LN87</accession>
<dbReference type="AlphaFoldDB" id="A0AAX3LN87"/>
<dbReference type="RefSeq" id="WP_271688200.1">
    <property type="nucleotide sequence ID" value="NZ_CP116423.1"/>
</dbReference>
<proteinExistence type="predicted"/>
<organism evidence="1 2">
    <name type="scientific">Sulfitobacter faviae</name>
    <dbReference type="NCBI Taxonomy" id="1775881"/>
    <lineage>
        <taxon>Bacteria</taxon>
        <taxon>Pseudomonadati</taxon>
        <taxon>Pseudomonadota</taxon>
        <taxon>Alphaproteobacteria</taxon>
        <taxon>Rhodobacterales</taxon>
        <taxon>Roseobacteraceae</taxon>
        <taxon>Sulfitobacter</taxon>
    </lineage>
</organism>
<dbReference type="EMBL" id="CP116423">
    <property type="protein sequence ID" value="WCE69836.1"/>
    <property type="molecule type" value="Genomic_DNA"/>
</dbReference>
<reference evidence="1" key="1">
    <citation type="submission" date="2023-01" db="EMBL/GenBank/DDBJ databases">
        <title>Comparative genomic analysis of cold water coral derived Sulfitobacter faviae: insights into their metabolism and habitat adaptation.</title>
        <authorList>
            <person name="Guo Y."/>
            <person name="Lin S."/>
            <person name="Huang Z."/>
            <person name="Tang K."/>
            <person name="Wang X."/>
        </authorList>
    </citation>
    <scope>NUCLEOTIDE SEQUENCE</scope>
    <source>
        <strain evidence="1">SCSIO W_1865</strain>
    </source>
</reference>
<dbReference type="Proteomes" id="UP001210770">
    <property type="component" value="Chromosome"/>
</dbReference>
<sequence length="202" mass="21441">MRTLLASIALVGVLAGCSVDQSPDSPPDVVARAAYRAPEPPSLTLMTMVNNRTGSGGHSALMVNGSQRVIFDPAGSFRDARMAERGDVLYGVTPAWLQAYKSAHARSTFHVVSQEIPVSPEVAERALELVTANGAVPGAFCANATSGILSQLPGFRSVGSTYYPVKLQERFEALPGVTTTKYYEDDEGDVIDALRAAQLAQQ</sequence>
<evidence type="ECO:0008006" key="3">
    <source>
        <dbReference type="Google" id="ProtNLM"/>
    </source>
</evidence>
<evidence type="ECO:0000313" key="1">
    <source>
        <dbReference type="EMBL" id="WCE69836.1"/>
    </source>
</evidence>
<protein>
    <recommendedName>
        <fullName evidence="3">Lipoprotein</fullName>
    </recommendedName>
</protein>
<gene>
    <name evidence="1" type="ORF">PL336_13670</name>
</gene>
<name>A0AAX3LN87_9RHOB</name>
<evidence type="ECO:0000313" key="2">
    <source>
        <dbReference type="Proteomes" id="UP001210770"/>
    </source>
</evidence>